<name>A0A5J9T2H9_9POAL</name>
<organism evidence="1 2">
    <name type="scientific">Eragrostis curvula</name>
    <name type="common">weeping love grass</name>
    <dbReference type="NCBI Taxonomy" id="38414"/>
    <lineage>
        <taxon>Eukaryota</taxon>
        <taxon>Viridiplantae</taxon>
        <taxon>Streptophyta</taxon>
        <taxon>Embryophyta</taxon>
        <taxon>Tracheophyta</taxon>
        <taxon>Spermatophyta</taxon>
        <taxon>Magnoliopsida</taxon>
        <taxon>Liliopsida</taxon>
        <taxon>Poales</taxon>
        <taxon>Poaceae</taxon>
        <taxon>PACMAD clade</taxon>
        <taxon>Chloridoideae</taxon>
        <taxon>Eragrostideae</taxon>
        <taxon>Eragrostidinae</taxon>
        <taxon>Eragrostis</taxon>
    </lineage>
</organism>
<feature type="non-terminal residue" evidence="1">
    <location>
        <position position="1"/>
    </location>
</feature>
<reference evidence="1 2" key="1">
    <citation type="journal article" date="2019" name="Sci. Rep.">
        <title>A high-quality genome of Eragrostis curvula grass provides insights into Poaceae evolution and supports new strategies to enhance forage quality.</title>
        <authorList>
            <person name="Carballo J."/>
            <person name="Santos B.A.C.M."/>
            <person name="Zappacosta D."/>
            <person name="Garbus I."/>
            <person name="Selva J.P."/>
            <person name="Gallo C.A."/>
            <person name="Diaz A."/>
            <person name="Albertini E."/>
            <person name="Caccamo M."/>
            <person name="Echenique V."/>
        </authorList>
    </citation>
    <scope>NUCLEOTIDE SEQUENCE [LARGE SCALE GENOMIC DNA]</scope>
    <source>
        <strain evidence="2">cv. Victoria</strain>
        <tissue evidence="1">Leaf</tissue>
    </source>
</reference>
<dbReference type="AlphaFoldDB" id="A0A5J9T2H9"/>
<proteinExistence type="predicted"/>
<gene>
    <name evidence="1" type="ORF">EJB05_48249</name>
</gene>
<keyword evidence="2" id="KW-1185">Reference proteome</keyword>
<accession>A0A5J9T2H9</accession>
<dbReference type="Gramene" id="TVU05098">
    <property type="protein sequence ID" value="TVU05098"/>
    <property type="gene ID" value="EJB05_48249"/>
</dbReference>
<evidence type="ECO:0000313" key="2">
    <source>
        <dbReference type="Proteomes" id="UP000324897"/>
    </source>
</evidence>
<evidence type="ECO:0000313" key="1">
    <source>
        <dbReference type="EMBL" id="TVU05098.1"/>
    </source>
</evidence>
<dbReference type="EMBL" id="RWGY01000051">
    <property type="protein sequence ID" value="TVU05098.1"/>
    <property type="molecule type" value="Genomic_DNA"/>
</dbReference>
<sequence length="153" mass="17020">MEVSCRRFVPDGSCGCFDPDGGSCWFITWQVPHPRSRRRHADCNQEIAVGDQFNHQKPIVLANGLVQNPNVDSTPEELLFCLCMGEIQTIAHVENSWSAGAVRSDEAHSASGLTSASARYLSITYSIFSVLRLSPSPGLHRWRGGRWCREMAK</sequence>
<dbReference type="Proteomes" id="UP000324897">
    <property type="component" value="Unassembled WGS sequence"/>
</dbReference>
<comment type="caution">
    <text evidence="1">The sequence shown here is derived from an EMBL/GenBank/DDBJ whole genome shotgun (WGS) entry which is preliminary data.</text>
</comment>
<protein>
    <submittedName>
        <fullName evidence="1">Uncharacterized protein</fullName>
    </submittedName>
</protein>